<dbReference type="InterPro" id="IPR021146">
    <property type="entry name" value="Phage_gp6-like_head-tail"/>
</dbReference>
<dbReference type="Pfam" id="PF05135">
    <property type="entry name" value="Phage_connect_1"/>
    <property type="match status" value="1"/>
</dbReference>
<dbReference type="Proteomes" id="UP000827296">
    <property type="component" value="Segment"/>
</dbReference>
<name>A0AAE8BDX8_9CAUD</name>
<keyword evidence="2" id="KW-1185">Reference proteome</keyword>
<dbReference type="EMBL" id="MZ333457">
    <property type="protein sequence ID" value="QYI86604.1"/>
    <property type="molecule type" value="Genomic_DNA"/>
</dbReference>
<accession>A0AAE8BDX8</accession>
<sequence>MELIENTELFKSFEDVTLPPETEAIDITDLKLMLGYGNSTIRDNVLKVLKKRARQHICLFIKKEVNDFPMELDYIADELTASRMSQLNSEGLKTESTDITRYDYKDDIYANWYGILNRWLKQQGEYRNKAFFML</sequence>
<proteinExistence type="predicted"/>
<protein>
    <submittedName>
        <fullName evidence="1">Portal protein</fullName>
    </submittedName>
</protein>
<reference evidence="1 2" key="1">
    <citation type="journal article" date="2022" name="Viruses">
        <title>Two Novel Lytic Bacteriophages Infecting Enterococcus spp. Are Promising Candidates for Targeted Antibacterial Therapy.</title>
        <authorList>
            <person name="Tkachev P.V."/>
            <person name="Pchelin I.M."/>
            <person name="Azarov D.V."/>
            <person name="Gorshkov A.N."/>
            <person name="Shamova O.V."/>
            <person name="Dmitriev A.V."/>
            <person name="Goncharov A.E."/>
        </authorList>
    </citation>
    <scope>NUCLEOTIDE SEQUENCE [LARGE SCALE GENOMIC DNA]</scope>
</reference>
<evidence type="ECO:0000313" key="1">
    <source>
        <dbReference type="EMBL" id="QYI86604.1"/>
    </source>
</evidence>
<evidence type="ECO:0000313" key="2">
    <source>
        <dbReference type="Proteomes" id="UP000827296"/>
    </source>
</evidence>
<organism evidence="1 2">
    <name type="scientific">Enterococcus phage SSsP-1</name>
    <dbReference type="NCBI Taxonomy" id="2859527"/>
    <lineage>
        <taxon>Viruses</taxon>
        <taxon>Duplodnaviria</taxon>
        <taxon>Heunggongvirae</taxon>
        <taxon>Uroviricota</taxon>
        <taxon>Caudoviricetes</taxon>
        <taxon>Saphexavirus</taxon>
        <taxon>Saphexavirus SSsP1</taxon>
    </lineage>
</organism>